<reference evidence="3" key="1">
    <citation type="submission" date="2017-03" db="EMBL/GenBank/DDBJ databases">
        <title>Phytopthora megakarya and P. palmivora, two closely related causual agents of cacao black pod achieved similar genome size and gene model numbers by different mechanisms.</title>
        <authorList>
            <person name="Ali S."/>
            <person name="Shao J."/>
            <person name="Larry D.J."/>
            <person name="Kronmiller B."/>
            <person name="Shen D."/>
            <person name="Strem M.D."/>
            <person name="Melnick R.L."/>
            <person name="Guiltinan M.J."/>
            <person name="Tyler B.M."/>
            <person name="Meinhardt L.W."/>
            <person name="Bailey B.A."/>
        </authorList>
    </citation>
    <scope>NUCLEOTIDE SEQUENCE [LARGE SCALE GENOMIC DNA]</scope>
    <source>
        <strain evidence="3">zdho120</strain>
    </source>
</reference>
<dbReference type="EMBL" id="NBNE01004719">
    <property type="protein sequence ID" value="OWZ04899.1"/>
    <property type="molecule type" value="Genomic_DNA"/>
</dbReference>
<dbReference type="Proteomes" id="UP000198211">
    <property type="component" value="Unassembled WGS sequence"/>
</dbReference>
<proteinExistence type="predicted"/>
<evidence type="ECO:0000313" key="3">
    <source>
        <dbReference type="Proteomes" id="UP000198211"/>
    </source>
</evidence>
<organism evidence="2 3">
    <name type="scientific">Phytophthora megakarya</name>
    <dbReference type="NCBI Taxonomy" id="4795"/>
    <lineage>
        <taxon>Eukaryota</taxon>
        <taxon>Sar</taxon>
        <taxon>Stramenopiles</taxon>
        <taxon>Oomycota</taxon>
        <taxon>Peronosporomycetes</taxon>
        <taxon>Peronosporales</taxon>
        <taxon>Peronosporaceae</taxon>
        <taxon>Phytophthora</taxon>
    </lineage>
</organism>
<sequence>MNTFTDYLNNENTFHSCLTSESEASLKVDQSERTDTRDSMHVVTSSIKDILHNPLSLKTMTPGAGSPQVEIRFVHVCTRYSRRFSLFNGVFMYWGFLCICFNVKHAASTWFLIVWAETKTLKCPSSMSAS</sequence>
<comment type="caution">
    <text evidence="2">The sequence shown here is derived from an EMBL/GenBank/DDBJ whole genome shotgun (WGS) entry which is preliminary data.</text>
</comment>
<gene>
    <name evidence="2" type="ORF">PHMEG_00023121</name>
</gene>
<keyword evidence="1" id="KW-0812">Transmembrane</keyword>
<dbReference type="AlphaFoldDB" id="A0A225VIV4"/>
<feature type="transmembrane region" description="Helical" evidence="1">
    <location>
        <begin position="91"/>
        <end position="116"/>
    </location>
</feature>
<keyword evidence="1" id="KW-0472">Membrane</keyword>
<accession>A0A225VIV4</accession>
<keyword evidence="3" id="KW-1185">Reference proteome</keyword>
<protein>
    <submittedName>
        <fullName evidence="2">Uncharacterized protein</fullName>
    </submittedName>
</protein>
<evidence type="ECO:0000313" key="2">
    <source>
        <dbReference type="EMBL" id="OWZ04899.1"/>
    </source>
</evidence>
<keyword evidence="1" id="KW-1133">Transmembrane helix</keyword>
<name>A0A225VIV4_9STRA</name>
<evidence type="ECO:0000256" key="1">
    <source>
        <dbReference type="SAM" id="Phobius"/>
    </source>
</evidence>